<feature type="compositionally biased region" description="Basic and acidic residues" evidence="2">
    <location>
        <begin position="614"/>
        <end position="624"/>
    </location>
</feature>
<dbReference type="InterPro" id="IPR000195">
    <property type="entry name" value="Rab-GAP-TBC_dom"/>
</dbReference>
<sequence>MTGDTAELPLPDSCSFGRSPYGGSRFLNFRGVRWRINLGILPSSPSASVEDIRRAAANSRRSYASLRRRLIMNSYTMKDGRKSPDLTLDNPLSENPESTWGRFFRSAELEKMVDQDLSRLYSGDGTYFQTHACQTMLRRILLLWCLGHPDCGYRQGTHELLAPLVYVLHVDLDGLSKVRGMHQSYFNDELDHLSYLGIDTVTNDKVTKAESWGFGTNCDESHLVNEPYVSSLDDLDPETRDVFLLSDAYGAEGELGVVISERFMEHDAYSMFDGLMCGGRERFAMTDFFSSSPAVGSNMGIPAVIEASSALYQLLAIIDSSLHSHLVEIGVEPQYFALRWLRVLFGREFSLNDLLLVWDELFSSTNGSYIEDDKEHSVKVLYSSLGSFISAMAVSMLLHMRSSLLATENATSCLQRLLNFPRNIDVKKLIEKARYCEELAWEANLSSPREISRQNSSSGGSRPPSTVSLKTSFRTLSDSYWEEKWRVLHREETRQKSELNKEGKIKELFGKKLGLARTGSDPFPRKSVIEKKPLRSSARRRLFVDQDSECNANSVQHGLSAKKCSYLNADSSKCFPEEPSDQNITKTTECTTAEAYTGMENSLALFMATSHSPARNDTEIESEKSSITSNSFSGNEEEDKNCAEEECISDHSLSRKEDSISASAKSEPRVDGEVKGLQEVNDKKSLSSKFQLFWKFGRGGSTERNSEKGPNVKAQIVNETIGTSAPNYDLCGDNVRTEGGEKKVITTLKNIGQSILENIQVIESVFQQDRGQAGNLLVGKRHATAIAALTELRKISNLLSEM</sequence>
<dbReference type="GO" id="GO:0005096">
    <property type="term" value="F:GTPase activator activity"/>
    <property type="evidence" value="ECO:0007669"/>
    <property type="project" value="UniProtKB-KW"/>
</dbReference>
<protein>
    <recommendedName>
        <fullName evidence="3">Rab-GAP TBC domain-containing protein</fullName>
    </recommendedName>
</protein>
<dbReference type="EMBL" id="JADCNL010000008">
    <property type="protein sequence ID" value="KAG0470423.1"/>
    <property type="molecule type" value="Genomic_DNA"/>
</dbReference>
<evidence type="ECO:0000313" key="4">
    <source>
        <dbReference type="EMBL" id="KAG0470423.1"/>
    </source>
</evidence>
<accession>A0A835UQQ5</accession>
<keyword evidence="5" id="KW-1185">Reference proteome</keyword>
<dbReference type="SUPFAM" id="SSF47923">
    <property type="entry name" value="Ypt/Rab-GAP domain of gyp1p"/>
    <property type="match status" value="2"/>
</dbReference>
<feature type="domain" description="Rab-GAP TBC" evidence="3">
    <location>
        <begin position="24"/>
        <end position="365"/>
    </location>
</feature>
<dbReference type="PROSITE" id="PS50086">
    <property type="entry name" value="TBC_RABGAP"/>
    <property type="match status" value="1"/>
</dbReference>
<dbReference type="Gene3D" id="1.10.8.270">
    <property type="entry name" value="putative rabgap domain of human tbc1 domain family member 14 like domains"/>
    <property type="match status" value="1"/>
</dbReference>
<dbReference type="SMART" id="SM00164">
    <property type="entry name" value="TBC"/>
    <property type="match status" value="1"/>
</dbReference>
<organism evidence="4 5">
    <name type="scientific">Vanilla planifolia</name>
    <name type="common">Vanilla</name>
    <dbReference type="NCBI Taxonomy" id="51239"/>
    <lineage>
        <taxon>Eukaryota</taxon>
        <taxon>Viridiplantae</taxon>
        <taxon>Streptophyta</taxon>
        <taxon>Embryophyta</taxon>
        <taxon>Tracheophyta</taxon>
        <taxon>Spermatophyta</taxon>
        <taxon>Magnoliopsida</taxon>
        <taxon>Liliopsida</taxon>
        <taxon>Asparagales</taxon>
        <taxon>Orchidaceae</taxon>
        <taxon>Vanilloideae</taxon>
        <taxon>Vanilleae</taxon>
        <taxon>Vanilla</taxon>
    </lineage>
</organism>
<dbReference type="Gene3D" id="1.10.472.80">
    <property type="entry name" value="Ypt/Rab-GAP domain of gyp1p, domain 3"/>
    <property type="match status" value="1"/>
</dbReference>
<dbReference type="Proteomes" id="UP000636800">
    <property type="component" value="Unassembled WGS sequence"/>
</dbReference>
<name>A0A835UQQ5_VANPL</name>
<evidence type="ECO:0000313" key="5">
    <source>
        <dbReference type="Proteomes" id="UP000636800"/>
    </source>
</evidence>
<dbReference type="PANTHER" id="PTHR22957:SF337">
    <property type="entry name" value="TBC1 DOMAIN FAMILY MEMBER 5"/>
    <property type="match status" value="1"/>
</dbReference>
<dbReference type="Pfam" id="PF00566">
    <property type="entry name" value="RabGAP-TBC"/>
    <property type="match status" value="2"/>
</dbReference>
<evidence type="ECO:0000256" key="2">
    <source>
        <dbReference type="SAM" id="MobiDB-lite"/>
    </source>
</evidence>
<comment type="caution">
    <text evidence="4">The sequence shown here is derived from an EMBL/GenBank/DDBJ whole genome shotgun (WGS) entry which is preliminary data.</text>
</comment>
<evidence type="ECO:0000256" key="1">
    <source>
        <dbReference type="ARBA" id="ARBA00022468"/>
    </source>
</evidence>
<evidence type="ECO:0000259" key="3">
    <source>
        <dbReference type="PROSITE" id="PS50086"/>
    </source>
</evidence>
<feature type="region of interest" description="Disordered" evidence="2">
    <location>
        <begin position="450"/>
        <end position="469"/>
    </location>
</feature>
<keyword evidence="1" id="KW-0343">GTPase activation</keyword>
<dbReference type="InterPro" id="IPR035969">
    <property type="entry name" value="Rab-GAP_TBC_sf"/>
</dbReference>
<proteinExistence type="predicted"/>
<dbReference type="PANTHER" id="PTHR22957">
    <property type="entry name" value="TBC1 DOMAIN FAMILY MEMBER GTPASE-ACTIVATING PROTEIN"/>
    <property type="match status" value="1"/>
</dbReference>
<feature type="region of interest" description="Disordered" evidence="2">
    <location>
        <begin position="612"/>
        <end position="674"/>
    </location>
</feature>
<dbReference type="OrthoDB" id="309851at2759"/>
<gene>
    <name evidence="4" type="ORF">HPP92_017123</name>
</gene>
<feature type="compositionally biased region" description="Basic and acidic residues" evidence="2">
    <location>
        <begin position="640"/>
        <end position="659"/>
    </location>
</feature>
<dbReference type="AlphaFoldDB" id="A0A835UQQ5"/>
<reference evidence="4 5" key="1">
    <citation type="journal article" date="2020" name="Nat. Food">
        <title>A phased Vanilla planifolia genome enables genetic improvement of flavour and production.</title>
        <authorList>
            <person name="Hasing T."/>
            <person name="Tang H."/>
            <person name="Brym M."/>
            <person name="Khazi F."/>
            <person name="Huang T."/>
            <person name="Chambers A.H."/>
        </authorList>
    </citation>
    <scope>NUCLEOTIDE SEQUENCE [LARGE SCALE GENOMIC DNA]</scope>
    <source>
        <tissue evidence="4">Leaf</tissue>
    </source>
</reference>